<feature type="transmembrane region" description="Helical" evidence="1">
    <location>
        <begin position="237"/>
        <end position="260"/>
    </location>
</feature>
<evidence type="ECO:0000313" key="3">
    <source>
        <dbReference type="EMBL" id="EMI56393.1"/>
    </source>
</evidence>
<organism evidence="3 4">
    <name type="scientific">Rhodopirellula sallentina SM41</name>
    <dbReference type="NCBI Taxonomy" id="1263870"/>
    <lineage>
        <taxon>Bacteria</taxon>
        <taxon>Pseudomonadati</taxon>
        <taxon>Planctomycetota</taxon>
        <taxon>Planctomycetia</taxon>
        <taxon>Pirellulales</taxon>
        <taxon>Pirellulaceae</taxon>
        <taxon>Rhodopirellula</taxon>
    </lineage>
</organism>
<comment type="caution">
    <text evidence="3">The sequence shown here is derived from an EMBL/GenBank/DDBJ whole genome shotgun (WGS) entry which is preliminary data.</text>
</comment>
<feature type="transmembrane region" description="Helical" evidence="1">
    <location>
        <begin position="322"/>
        <end position="342"/>
    </location>
</feature>
<evidence type="ECO:0000256" key="2">
    <source>
        <dbReference type="SAM" id="SignalP"/>
    </source>
</evidence>
<keyword evidence="1" id="KW-1133">Transmembrane helix</keyword>
<reference evidence="3 4" key="1">
    <citation type="journal article" date="2013" name="Mar. Genomics">
        <title>Expression of sulfatases in Rhodopirellula baltica and the diversity of sulfatases in the genus Rhodopirellula.</title>
        <authorList>
            <person name="Wegner C.E."/>
            <person name="Richter-Heitmann T."/>
            <person name="Klindworth A."/>
            <person name="Klockow C."/>
            <person name="Richter M."/>
            <person name="Achstetter T."/>
            <person name="Glockner F.O."/>
            <person name="Harder J."/>
        </authorList>
    </citation>
    <scope>NUCLEOTIDE SEQUENCE [LARGE SCALE GENOMIC DNA]</scope>
    <source>
        <strain evidence="3 4">SM41</strain>
    </source>
</reference>
<dbReference type="RefSeq" id="WP_008677459.1">
    <property type="nucleotide sequence ID" value="NZ_ANOH01000152.1"/>
</dbReference>
<name>M5UK45_9BACT</name>
<keyword evidence="1" id="KW-0812">Transmembrane</keyword>
<protein>
    <submittedName>
        <fullName evidence="3">Membrane protein</fullName>
    </submittedName>
</protein>
<feature type="chain" id="PRO_5004073159" evidence="2">
    <location>
        <begin position="31"/>
        <end position="374"/>
    </location>
</feature>
<dbReference type="PATRIC" id="fig|1263870.3.peg.2333"/>
<keyword evidence="1" id="KW-0472">Membrane</keyword>
<feature type="transmembrane region" description="Helical" evidence="1">
    <location>
        <begin position="281"/>
        <end position="302"/>
    </location>
</feature>
<evidence type="ECO:0000256" key="1">
    <source>
        <dbReference type="SAM" id="Phobius"/>
    </source>
</evidence>
<accession>M5UK45</accession>
<feature type="transmembrane region" description="Helical" evidence="1">
    <location>
        <begin position="354"/>
        <end position="373"/>
    </location>
</feature>
<dbReference type="Proteomes" id="UP000011885">
    <property type="component" value="Unassembled WGS sequence"/>
</dbReference>
<keyword evidence="4" id="KW-1185">Reference proteome</keyword>
<proteinExistence type="predicted"/>
<keyword evidence="2" id="KW-0732">Signal</keyword>
<feature type="signal peptide" evidence="2">
    <location>
        <begin position="1"/>
        <end position="30"/>
    </location>
</feature>
<dbReference type="EMBL" id="ANOH01000152">
    <property type="protein sequence ID" value="EMI56393.1"/>
    <property type="molecule type" value="Genomic_DNA"/>
</dbReference>
<gene>
    <name evidence="3" type="ORF">RSSM_02188</name>
</gene>
<sequence length="374" mass="41944">MKTYSFCRRFGLRAAAAILLLASMSVVVQAQPRGFDREFGDSGRLIETEEGFLFVDGVYVPSPYKIEFEEDLFRINGQEYSASSYDLTRYVNRGGGMRGRRPRGMGFRGGERFRGERSQDVTEYNPLSGLAREMAYLNHGAIVILKSDMPPMLVWPGQHGYELLQTLVATADGPIEDVEVPRAVTTVEDQQLWTDLVVGFDATEPFLARAGTLINEMNSIETTAERQHAAQRLSEQIGYPLTVFALVLVVVAVGHLLTYAQATNLQIDDPKMRETIKKSTVISLVIVGLMSAVDLVWTLVAHQTGTMREMNPLGSRLISDPLQLITFKVLITSLSIGLLFWLRELPFARRATWWCCLVLTLLTARWVTFHSLFV</sequence>
<dbReference type="AlphaFoldDB" id="M5UK45"/>
<evidence type="ECO:0000313" key="4">
    <source>
        <dbReference type="Proteomes" id="UP000011885"/>
    </source>
</evidence>